<dbReference type="RefSeq" id="WP_353634177.1">
    <property type="nucleotide sequence ID" value="NZ_CP159204.1"/>
</dbReference>
<dbReference type="GeneID" id="91110281"/>
<name>A0AAU8CDQ1_9EURY</name>
<dbReference type="PANTHER" id="PTHR31876:SF26">
    <property type="entry name" value="PROTEIN LIKE COV 2"/>
    <property type="match status" value="1"/>
</dbReference>
<feature type="transmembrane region" description="Helical" evidence="2">
    <location>
        <begin position="78"/>
        <end position="97"/>
    </location>
</feature>
<feature type="compositionally biased region" description="Polar residues" evidence="1">
    <location>
        <begin position="245"/>
        <end position="254"/>
    </location>
</feature>
<protein>
    <submittedName>
        <fullName evidence="3">DUF502 domain-containing protein</fullName>
    </submittedName>
</protein>
<feature type="compositionally biased region" description="Basic and acidic residues" evidence="1">
    <location>
        <begin position="231"/>
        <end position="241"/>
    </location>
</feature>
<organism evidence="3">
    <name type="scientific">Halobacterium sp. NMX12-1</name>
    <dbReference type="NCBI Taxonomy" id="3166650"/>
    <lineage>
        <taxon>Archaea</taxon>
        <taxon>Methanobacteriati</taxon>
        <taxon>Methanobacteriota</taxon>
        <taxon>Stenosarchaea group</taxon>
        <taxon>Halobacteria</taxon>
        <taxon>Halobacteriales</taxon>
        <taxon>Halobacteriaceae</taxon>
        <taxon>Halobacterium</taxon>
    </lineage>
</organism>
<dbReference type="InterPro" id="IPR007462">
    <property type="entry name" value="COV1-like"/>
</dbReference>
<feature type="transmembrane region" description="Helical" evidence="2">
    <location>
        <begin position="26"/>
        <end position="51"/>
    </location>
</feature>
<dbReference type="EMBL" id="CP159204">
    <property type="protein sequence ID" value="XCF16339.1"/>
    <property type="molecule type" value="Genomic_DNA"/>
</dbReference>
<keyword evidence="2" id="KW-0812">Transmembrane</keyword>
<keyword evidence="2" id="KW-1133">Transmembrane helix</keyword>
<gene>
    <name evidence="3" type="ORF">ABSL23_13995</name>
</gene>
<sequence length="254" mass="27051">MLGGSRPDGERMQRAGESAYDRVREAALTGVTVVVPLLVTLYVLSIAVGVVDDLLEPLARVLASTNVAPNASETIVDLVGVLVVVALTLLVGFAASFRSGERVLAYFDAVLERVPGVGAVYKSFRQMSDVMVESDADNFQSVKLVEFPHQDAYTLGFQTTETPSAVADAAGHDEMLTLFLPLAPNPVMGGHLTHVPAERVMDVDMTVEEGMRAVVTMGVAVSSEDGATDGLSRERLERLTGEEIAQTQVSEGDE</sequence>
<evidence type="ECO:0000313" key="3">
    <source>
        <dbReference type="EMBL" id="XCF16339.1"/>
    </source>
</evidence>
<dbReference type="AlphaFoldDB" id="A0AAU8CDQ1"/>
<evidence type="ECO:0000256" key="1">
    <source>
        <dbReference type="SAM" id="MobiDB-lite"/>
    </source>
</evidence>
<evidence type="ECO:0000256" key="2">
    <source>
        <dbReference type="SAM" id="Phobius"/>
    </source>
</evidence>
<proteinExistence type="predicted"/>
<reference evidence="3" key="1">
    <citation type="submission" date="2024-06" db="EMBL/GenBank/DDBJ databases">
        <title>Genome Sequence of an extremely halophilic archaeon isolated from Permian era halite, Salado Formation, Carlsbad, New Mexico: Halobacterium sp. strain NMX12-1.</title>
        <authorList>
            <person name="Sotoa L."/>
            <person name="DasSarma P."/>
            <person name="Anton B.P."/>
            <person name="Vincze T."/>
            <person name="Verma I."/>
            <person name="Eralp B."/>
            <person name="Powers D.W."/>
            <person name="Dozier B.L."/>
            <person name="Roberts R.J."/>
            <person name="DasSarma S."/>
        </authorList>
    </citation>
    <scope>NUCLEOTIDE SEQUENCE</scope>
    <source>
        <strain evidence="3">NMX12-1</strain>
    </source>
</reference>
<feature type="region of interest" description="Disordered" evidence="1">
    <location>
        <begin position="225"/>
        <end position="254"/>
    </location>
</feature>
<dbReference type="PANTHER" id="PTHR31876">
    <property type="entry name" value="COV-LIKE PROTEIN 1"/>
    <property type="match status" value="1"/>
</dbReference>
<accession>A0AAU8CDQ1</accession>
<keyword evidence="2" id="KW-0472">Membrane</keyword>
<dbReference type="Pfam" id="PF04367">
    <property type="entry name" value="DUF502"/>
    <property type="match status" value="1"/>
</dbReference>
<dbReference type="KEGG" id="hanx:ABSL23_13995"/>